<dbReference type="AlphaFoldDB" id="A0A1G7RI19"/>
<evidence type="ECO:0000256" key="1">
    <source>
        <dbReference type="ARBA" id="ARBA00004651"/>
    </source>
</evidence>
<feature type="transmembrane region" description="Helical" evidence="7">
    <location>
        <begin position="425"/>
        <end position="449"/>
    </location>
</feature>
<dbReference type="SUPFAM" id="SSF103473">
    <property type="entry name" value="MFS general substrate transporter"/>
    <property type="match status" value="1"/>
</dbReference>
<evidence type="ECO:0000256" key="6">
    <source>
        <dbReference type="SAM" id="MobiDB-lite"/>
    </source>
</evidence>
<organism evidence="9 10">
    <name type="scientific">Streptomyces griseoaurantiacus</name>
    <dbReference type="NCBI Taxonomy" id="68213"/>
    <lineage>
        <taxon>Bacteria</taxon>
        <taxon>Bacillati</taxon>
        <taxon>Actinomycetota</taxon>
        <taxon>Actinomycetes</taxon>
        <taxon>Kitasatosporales</taxon>
        <taxon>Streptomycetaceae</taxon>
        <taxon>Streptomyces</taxon>
        <taxon>Streptomyces aurantiacus group</taxon>
    </lineage>
</organism>
<dbReference type="Gene3D" id="1.20.1720.10">
    <property type="entry name" value="Multidrug resistance protein D"/>
    <property type="match status" value="1"/>
</dbReference>
<feature type="transmembrane region" description="Helical" evidence="7">
    <location>
        <begin position="32"/>
        <end position="51"/>
    </location>
</feature>
<dbReference type="PANTHER" id="PTHR42718">
    <property type="entry name" value="MAJOR FACILITATOR SUPERFAMILY MULTIDRUG TRANSPORTER MFSC"/>
    <property type="match status" value="1"/>
</dbReference>
<feature type="transmembrane region" description="Helical" evidence="7">
    <location>
        <begin position="195"/>
        <end position="214"/>
    </location>
</feature>
<feature type="domain" description="Major facilitator superfamily (MFS) profile" evidence="8">
    <location>
        <begin position="36"/>
        <end position="489"/>
    </location>
</feature>
<dbReference type="CDD" id="cd17321">
    <property type="entry name" value="MFS_MMR_MDR_like"/>
    <property type="match status" value="1"/>
</dbReference>
<dbReference type="GO" id="GO:0005886">
    <property type="term" value="C:plasma membrane"/>
    <property type="evidence" value="ECO:0007669"/>
    <property type="project" value="UniProtKB-SubCell"/>
</dbReference>
<feature type="transmembrane region" description="Helical" evidence="7">
    <location>
        <begin position="461"/>
        <end position="484"/>
    </location>
</feature>
<evidence type="ECO:0000256" key="7">
    <source>
        <dbReference type="SAM" id="Phobius"/>
    </source>
</evidence>
<feature type="transmembrane region" description="Helical" evidence="7">
    <location>
        <begin position="293"/>
        <end position="313"/>
    </location>
</feature>
<dbReference type="EMBL" id="FNAX01000014">
    <property type="protein sequence ID" value="SDG09789.1"/>
    <property type="molecule type" value="Genomic_DNA"/>
</dbReference>
<feature type="region of interest" description="Disordered" evidence="6">
    <location>
        <begin position="1"/>
        <end position="25"/>
    </location>
</feature>
<evidence type="ECO:0000256" key="2">
    <source>
        <dbReference type="ARBA" id="ARBA00022692"/>
    </source>
</evidence>
<dbReference type="Proteomes" id="UP000198614">
    <property type="component" value="Unassembled WGS sequence"/>
</dbReference>
<dbReference type="PANTHER" id="PTHR42718:SF39">
    <property type="entry name" value="ACTINORHODIN TRANSPORTER-RELATED"/>
    <property type="match status" value="1"/>
</dbReference>
<evidence type="ECO:0000256" key="4">
    <source>
        <dbReference type="ARBA" id="ARBA00023136"/>
    </source>
</evidence>
<comment type="subcellular location">
    <subcellularLocation>
        <location evidence="1">Cell membrane</location>
        <topology evidence="1">Multi-pass membrane protein</topology>
    </subcellularLocation>
</comment>
<dbReference type="Pfam" id="PF07690">
    <property type="entry name" value="MFS_1"/>
    <property type="match status" value="1"/>
</dbReference>
<protein>
    <submittedName>
        <fullName evidence="9">Drug resistance transporter, EmrB/QacA subfamily</fullName>
    </submittedName>
</protein>
<feature type="transmembrane region" description="Helical" evidence="7">
    <location>
        <begin position="102"/>
        <end position="121"/>
    </location>
</feature>
<feature type="transmembrane region" description="Helical" evidence="7">
    <location>
        <begin position="333"/>
        <end position="352"/>
    </location>
</feature>
<reference evidence="9 10" key="1">
    <citation type="submission" date="2016-10" db="EMBL/GenBank/DDBJ databases">
        <authorList>
            <person name="de Groot N.N."/>
        </authorList>
    </citation>
    <scope>NUCLEOTIDE SEQUENCE [LARGE SCALE GENOMIC DNA]</scope>
    <source>
        <strain evidence="9 10">CGMCC 4.1859</strain>
    </source>
</reference>
<keyword evidence="5" id="KW-0046">Antibiotic resistance</keyword>
<dbReference type="Gene3D" id="1.20.1250.20">
    <property type="entry name" value="MFS general substrate transporter like domains"/>
    <property type="match status" value="1"/>
</dbReference>
<feature type="transmembrane region" description="Helical" evidence="7">
    <location>
        <begin position="71"/>
        <end position="90"/>
    </location>
</feature>
<feature type="transmembrane region" description="Helical" evidence="7">
    <location>
        <begin position="226"/>
        <end position="247"/>
    </location>
</feature>
<dbReference type="InterPro" id="IPR011701">
    <property type="entry name" value="MFS"/>
</dbReference>
<dbReference type="PROSITE" id="PS50850">
    <property type="entry name" value="MFS"/>
    <property type="match status" value="1"/>
</dbReference>
<gene>
    <name evidence="9" type="ORF">SAMN05216260_114118</name>
</gene>
<dbReference type="InterPro" id="IPR036259">
    <property type="entry name" value="MFS_trans_sf"/>
</dbReference>
<keyword evidence="2 7" id="KW-0812">Transmembrane</keyword>
<feature type="transmembrane region" description="Helical" evidence="7">
    <location>
        <begin position="390"/>
        <end position="413"/>
    </location>
</feature>
<sequence length="493" mass="51451">MFVTTPHASPPQAPTPDSRPDARLSDARPSRAAWLVLVVVVLADLMDLIDSSIANLAGPSIHADLGGGQVTVQWVLSAYTATFALGLVTSGRLGDLLGRRRLFLLGMTGFTLTSLACGLAPNATFLIVARALQGLCGSVMIPQGLALVKVVFPPQHLRKALTPVGPLMGLTMVGGPVLAGWLLHLNLFGAEWRSIFLINVPFGLVAALLGSRVMPRSGGEDPDARLDLTGIGLLTAASALLVVPLIQGRELGWPVWTYAMMAAGLVLFALFAVSQRRSPHPVVAPTLLRKRSFVVGLVIVAGFYASLSAFVLVVNLMLQQGMHWTPLRTGLTLLPWALGTAVAVLLAGAVLAEKLGRAALHLGLSLAVLGLLGLWWSVAHWDTGLTVWTLSPALLLTGFGSGLVFVPLTDFIIGDATPEEVGTGAGLLNAVQQFAGALGVAALGTVFYARAGHLTPHSGLTAAQLVFALAAALNLLTLSLVGLLPRHSQQAHG</sequence>
<name>A0A1G7RI19_9ACTN</name>
<evidence type="ECO:0000259" key="8">
    <source>
        <dbReference type="PROSITE" id="PS50850"/>
    </source>
</evidence>
<evidence type="ECO:0000256" key="3">
    <source>
        <dbReference type="ARBA" id="ARBA00022989"/>
    </source>
</evidence>
<feature type="transmembrane region" description="Helical" evidence="7">
    <location>
        <begin position="164"/>
        <end position="183"/>
    </location>
</feature>
<accession>A0A1G7RI19</accession>
<evidence type="ECO:0000313" key="10">
    <source>
        <dbReference type="Proteomes" id="UP000198614"/>
    </source>
</evidence>
<feature type="transmembrane region" description="Helical" evidence="7">
    <location>
        <begin position="253"/>
        <end position="273"/>
    </location>
</feature>
<proteinExistence type="predicted"/>
<feature type="transmembrane region" description="Helical" evidence="7">
    <location>
        <begin position="127"/>
        <end position="152"/>
    </location>
</feature>
<keyword evidence="3 7" id="KW-1133">Transmembrane helix</keyword>
<keyword evidence="4 7" id="KW-0472">Membrane</keyword>
<dbReference type="GO" id="GO:0046677">
    <property type="term" value="P:response to antibiotic"/>
    <property type="evidence" value="ECO:0007669"/>
    <property type="project" value="UniProtKB-KW"/>
</dbReference>
<evidence type="ECO:0000256" key="5">
    <source>
        <dbReference type="ARBA" id="ARBA00023251"/>
    </source>
</evidence>
<dbReference type="GO" id="GO:0022857">
    <property type="term" value="F:transmembrane transporter activity"/>
    <property type="evidence" value="ECO:0007669"/>
    <property type="project" value="InterPro"/>
</dbReference>
<evidence type="ECO:0000313" key="9">
    <source>
        <dbReference type="EMBL" id="SDG09789.1"/>
    </source>
</evidence>
<dbReference type="InterPro" id="IPR020846">
    <property type="entry name" value="MFS_dom"/>
</dbReference>
<feature type="transmembrane region" description="Helical" evidence="7">
    <location>
        <begin position="359"/>
        <end position="378"/>
    </location>
</feature>